<gene>
    <name evidence="3" type="primary">LOC115890708</name>
</gene>
<dbReference type="RefSeq" id="XP_030766871.1">
    <property type="nucleotide sequence ID" value="XM_030911011.1"/>
</dbReference>
<proteinExistence type="predicted"/>
<dbReference type="GeneID" id="115890708"/>
<dbReference type="KEGG" id="soy:115890708"/>
<evidence type="ECO:0000313" key="2">
    <source>
        <dbReference type="Proteomes" id="UP000504635"/>
    </source>
</evidence>
<reference evidence="3" key="1">
    <citation type="submission" date="2025-08" db="UniProtKB">
        <authorList>
            <consortium name="RefSeq"/>
        </authorList>
    </citation>
    <scope>IDENTIFICATION</scope>
    <source>
        <tissue evidence="3">Gonads</tissue>
    </source>
</reference>
<protein>
    <submittedName>
        <fullName evidence="3">Uncharacterized protein LOC115890708</fullName>
    </submittedName>
</protein>
<organism evidence="2 3">
    <name type="scientific">Sitophilus oryzae</name>
    <name type="common">Rice weevil</name>
    <name type="synonym">Curculio oryzae</name>
    <dbReference type="NCBI Taxonomy" id="7048"/>
    <lineage>
        <taxon>Eukaryota</taxon>
        <taxon>Metazoa</taxon>
        <taxon>Ecdysozoa</taxon>
        <taxon>Arthropoda</taxon>
        <taxon>Hexapoda</taxon>
        <taxon>Insecta</taxon>
        <taxon>Pterygota</taxon>
        <taxon>Neoptera</taxon>
        <taxon>Endopterygota</taxon>
        <taxon>Coleoptera</taxon>
        <taxon>Polyphaga</taxon>
        <taxon>Cucujiformia</taxon>
        <taxon>Curculionidae</taxon>
        <taxon>Dryophthorinae</taxon>
        <taxon>Sitophilus</taxon>
    </lineage>
</organism>
<evidence type="ECO:0000256" key="1">
    <source>
        <dbReference type="SAM" id="MobiDB-lite"/>
    </source>
</evidence>
<dbReference type="InParanoid" id="A0A6J2YUL7"/>
<dbReference type="AlphaFoldDB" id="A0A6J2YUL7"/>
<keyword evidence="2" id="KW-1185">Reference proteome</keyword>
<evidence type="ECO:0000313" key="3">
    <source>
        <dbReference type="RefSeq" id="XP_030766871.1"/>
    </source>
</evidence>
<accession>A0A6J2YUL7</accession>
<feature type="compositionally biased region" description="Basic and acidic residues" evidence="1">
    <location>
        <begin position="103"/>
        <end position="131"/>
    </location>
</feature>
<feature type="region of interest" description="Disordered" evidence="1">
    <location>
        <begin position="88"/>
        <end position="131"/>
    </location>
</feature>
<name>A0A6J2YUL7_SITOR</name>
<sequence>MADCDCGDCDCCCDCCDCDNCCDGLCELSLYACFLHCLEGCCDALCPDNCCSNNSEPRKKINNNSDVTQALKNEESRPVTMQPLSCNKAQDKEKQNFEETDVKEELDKSKFHTKDGNLTENHTETYNKNHE</sequence>
<dbReference type="Proteomes" id="UP000504635">
    <property type="component" value="Unplaced"/>
</dbReference>